<protein>
    <recommendedName>
        <fullName evidence="10">Major facilitator superfamily (MFS) profile domain-containing protein</fullName>
    </recommendedName>
</protein>
<keyword evidence="3 7" id="KW-0812">Transmembrane</keyword>
<keyword evidence="2" id="KW-0813">Transport</keyword>
<dbReference type="PANTHER" id="PTHR43791">
    <property type="entry name" value="PERMEASE-RELATED"/>
    <property type="match status" value="1"/>
</dbReference>
<accession>A0A6A6BK77</accession>
<evidence type="ECO:0000256" key="3">
    <source>
        <dbReference type="ARBA" id="ARBA00022692"/>
    </source>
</evidence>
<organism evidence="8 9">
    <name type="scientific">Aplosporella prunicola CBS 121167</name>
    <dbReference type="NCBI Taxonomy" id="1176127"/>
    <lineage>
        <taxon>Eukaryota</taxon>
        <taxon>Fungi</taxon>
        <taxon>Dikarya</taxon>
        <taxon>Ascomycota</taxon>
        <taxon>Pezizomycotina</taxon>
        <taxon>Dothideomycetes</taxon>
        <taxon>Dothideomycetes incertae sedis</taxon>
        <taxon>Botryosphaeriales</taxon>
        <taxon>Aplosporellaceae</taxon>
        <taxon>Aplosporella</taxon>
    </lineage>
</organism>
<dbReference type="OrthoDB" id="2985014at2759"/>
<feature type="transmembrane region" description="Helical" evidence="7">
    <location>
        <begin position="129"/>
        <end position="147"/>
    </location>
</feature>
<keyword evidence="9" id="KW-1185">Reference proteome</keyword>
<feature type="transmembrane region" description="Helical" evidence="7">
    <location>
        <begin position="64"/>
        <end position="83"/>
    </location>
</feature>
<feature type="transmembrane region" description="Helical" evidence="7">
    <location>
        <begin position="353"/>
        <end position="371"/>
    </location>
</feature>
<feature type="transmembrane region" description="Helical" evidence="7">
    <location>
        <begin position="159"/>
        <end position="179"/>
    </location>
</feature>
<dbReference type="GO" id="GO:0016020">
    <property type="term" value="C:membrane"/>
    <property type="evidence" value="ECO:0007669"/>
    <property type="project" value="UniProtKB-SubCell"/>
</dbReference>
<evidence type="ECO:0008006" key="10">
    <source>
        <dbReference type="Google" id="ProtNLM"/>
    </source>
</evidence>
<gene>
    <name evidence="8" type="ORF">K452DRAFT_224230</name>
</gene>
<feature type="transmembrane region" description="Helical" evidence="7">
    <location>
        <begin position="378"/>
        <end position="397"/>
    </location>
</feature>
<feature type="transmembrane region" description="Helical" evidence="7">
    <location>
        <begin position="409"/>
        <end position="431"/>
    </location>
</feature>
<keyword evidence="4 7" id="KW-1133">Transmembrane helix</keyword>
<dbReference type="SUPFAM" id="SSF103473">
    <property type="entry name" value="MFS general substrate transporter"/>
    <property type="match status" value="1"/>
</dbReference>
<feature type="transmembrane region" description="Helical" evidence="7">
    <location>
        <begin position="469"/>
        <end position="495"/>
    </location>
</feature>
<evidence type="ECO:0000256" key="1">
    <source>
        <dbReference type="ARBA" id="ARBA00004141"/>
    </source>
</evidence>
<dbReference type="InterPro" id="IPR011701">
    <property type="entry name" value="MFS"/>
</dbReference>
<feature type="transmembrane region" description="Helical" evidence="7">
    <location>
        <begin position="103"/>
        <end position="122"/>
    </location>
</feature>
<proteinExistence type="predicted"/>
<evidence type="ECO:0000256" key="4">
    <source>
        <dbReference type="ARBA" id="ARBA00022989"/>
    </source>
</evidence>
<dbReference type="Pfam" id="PF07690">
    <property type="entry name" value="MFS_1"/>
    <property type="match status" value="1"/>
</dbReference>
<name>A0A6A6BK77_9PEZI</name>
<feature type="transmembrane region" description="Helical" evidence="7">
    <location>
        <begin position="191"/>
        <end position="214"/>
    </location>
</feature>
<reference evidence="8" key="1">
    <citation type="journal article" date="2020" name="Stud. Mycol.">
        <title>101 Dothideomycetes genomes: a test case for predicting lifestyles and emergence of pathogens.</title>
        <authorList>
            <person name="Haridas S."/>
            <person name="Albert R."/>
            <person name="Binder M."/>
            <person name="Bloem J."/>
            <person name="Labutti K."/>
            <person name="Salamov A."/>
            <person name="Andreopoulos B."/>
            <person name="Baker S."/>
            <person name="Barry K."/>
            <person name="Bills G."/>
            <person name="Bluhm B."/>
            <person name="Cannon C."/>
            <person name="Castanera R."/>
            <person name="Culley D."/>
            <person name="Daum C."/>
            <person name="Ezra D."/>
            <person name="Gonzalez J."/>
            <person name="Henrissat B."/>
            <person name="Kuo A."/>
            <person name="Liang C."/>
            <person name="Lipzen A."/>
            <person name="Lutzoni F."/>
            <person name="Magnuson J."/>
            <person name="Mondo S."/>
            <person name="Nolan M."/>
            <person name="Ohm R."/>
            <person name="Pangilinan J."/>
            <person name="Park H.-J."/>
            <person name="Ramirez L."/>
            <person name="Alfaro M."/>
            <person name="Sun H."/>
            <person name="Tritt A."/>
            <person name="Yoshinaga Y."/>
            <person name="Zwiers L.-H."/>
            <person name="Turgeon B."/>
            <person name="Goodwin S."/>
            <person name="Spatafora J."/>
            <person name="Crous P."/>
            <person name="Grigoriev I."/>
        </authorList>
    </citation>
    <scope>NUCLEOTIDE SEQUENCE</scope>
    <source>
        <strain evidence="8">CBS 121167</strain>
    </source>
</reference>
<feature type="transmembrane region" description="Helical" evidence="7">
    <location>
        <begin position="443"/>
        <end position="463"/>
    </location>
</feature>
<evidence type="ECO:0000256" key="2">
    <source>
        <dbReference type="ARBA" id="ARBA00022448"/>
    </source>
</evidence>
<dbReference type="FunFam" id="1.20.1250.20:FF:000018">
    <property type="entry name" value="MFS transporter permease"/>
    <property type="match status" value="1"/>
</dbReference>
<feature type="compositionally biased region" description="Acidic residues" evidence="6">
    <location>
        <begin position="15"/>
        <end position="25"/>
    </location>
</feature>
<dbReference type="GeneID" id="54294177"/>
<comment type="subcellular location">
    <subcellularLocation>
        <location evidence="1">Membrane</location>
        <topology evidence="1">Multi-pass membrane protein</topology>
    </subcellularLocation>
</comment>
<evidence type="ECO:0000313" key="8">
    <source>
        <dbReference type="EMBL" id="KAF2143735.1"/>
    </source>
</evidence>
<evidence type="ECO:0000256" key="7">
    <source>
        <dbReference type="SAM" id="Phobius"/>
    </source>
</evidence>
<evidence type="ECO:0000313" key="9">
    <source>
        <dbReference type="Proteomes" id="UP000799438"/>
    </source>
</evidence>
<dbReference type="InterPro" id="IPR036259">
    <property type="entry name" value="MFS_trans_sf"/>
</dbReference>
<evidence type="ECO:0000256" key="5">
    <source>
        <dbReference type="ARBA" id="ARBA00023136"/>
    </source>
</evidence>
<feature type="region of interest" description="Disordered" evidence="6">
    <location>
        <begin position="510"/>
        <end position="542"/>
    </location>
</feature>
<dbReference type="EMBL" id="ML995481">
    <property type="protein sequence ID" value="KAF2143735.1"/>
    <property type="molecule type" value="Genomic_DNA"/>
</dbReference>
<dbReference type="Gene3D" id="1.20.1250.20">
    <property type="entry name" value="MFS general substrate transporter like domains"/>
    <property type="match status" value="2"/>
</dbReference>
<feature type="region of interest" description="Disordered" evidence="6">
    <location>
        <begin position="1"/>
        <end position="29"/>
    </location>
</feature>
<dbReference type="GO" id="GO:0022857">
    <property type="term" value="F:transmembrane transporter activity"/>
    <property type="evidence" value="ECO:0007669"/>
    <property type="project" value="InterPro"/>
</dbReference>
<dbReference type="Proteomes" id="UP000799438">
    <property type="component" value="Unassembled WGS sequence"/>
</dbReference>
<keyword evidence="5 7" id="KW-0472">Membrane</keyword>
<feature type="transmembrane region" description="Helical" evidence="7">
    <location>
        <begin position="312"/>
        <end position="333"/>
    </location>
</feature>
<sequence>MQPLRGHRYAHAHDELDDDDDDDDEATKGLMGGGMGGAAGAAEDFELYTPDEERRVLRKLDRKLVLFMAGLYMLSFLDRSNIGNARIAGLAEDLQLDSDRYEWLLTAFYVTYIAFEWMTLMYRIVPPHMYISACVFSWGLLASLQAVSTSFSSMVVLRALLGIAEAAFGPGLPYYLSFFFRREELAFRTGLFISAAPLSTSFASSLAWAITSVAEQLPGRVAPWRLLFLVEGAPSLFVAVWAWGFVPDGPGEARWLDGREREVAVLRLRRERDVTGLEREKEDAMVAGGGGRRRRRGIDLREVAKTLRDPKAWLTALMFFLSNVAFSSLPVFLPTIIQSISPTLSKPTTQALSAPPYLLAFPLVLLTAYLSDRHRRRGPYLIGHALLASLGYALLALSEPLHLPPWARYLALFPAAAGFFAAVTLVLAWQLNNQASVAGRGTGVALLGLVGQCGPLLGTRLYPEREAPFYATGMWVCAGAMLGVACLAAGLAWWLGQENARAVRDWRAGRARGEDGGDGDEGAVPLVAAGGEGEEGRSSGGGPFLFML</sequence>
<evidence type="ECO:0000256" key="6">
    <source>
        <dbReference type="SAM" id="MobiDB-lite"/>
    </source>
</evidence>
<dbReference type="AlphaFoldDB" id="A0A6A6BK77"/>
<feature type="compositionally biased region" description="Basic residues" evidence="6">
    <location>
        <begin position="1"/>
        <end position="10"/>
    </location>
</feature>
<dbReference type="PANTHER" id="PTHR43791:SF27">
    <property type="entry name" value="TRANSPORTER, PUTATIVE (AFU_ORTHOLOGUE AFUA_2G15730)-RELATED"/>
    <property type="match status" value="1"/>
</dbReference>
<feature type="transmembrane region" description="Helical" evidence="7">
    <location>
        <begin position="226"/>
        <end position="246"/>
    </location>
</feature>
<dbReference type="RefSeq" id="XP_033399447.1">
    <property type="nucleotide sequence ID" value="XM_033536681.1"/>
</dbReference>
<dbReference type="FunFam" id="1.20.1250.20:FF:000013">
    <property type="entry name" value="MFS general substrate transporter"/>
    <property type="match status" value="1"/>
</dbReference>